<keyword evidence="4" id="KW-0521">NADP</keyword>
<dbReference type="InterPro" id="IPR028614">
    <property type="entry name" value="GDP_fucose/colitose_synth"/>
</dbReference>
<evidence type="ECO:0000256" key="2">
    <source>
        <dbReference type="ARBA" id="ARBA00005959"/>
    </source>
</evidence>
<sequence>MAIENTHSVILVTGGTGLVGYAMQHVIETEPLGSRFGRRPGETWVFIGTKDADLRDLEQARRIFDKHKPTHVVHLAALVGGLYRNMRHKLTFLRDNTLINDNVLRCAHETGVSKVVSCLSTCVFPDKVTYPLDESKIHLGPPHESNYGYAYAKRMIDIANRAYHDEHGCNFTSAIPTNVFGPNDNFDLDDSHVIPALIHKCLQAKRHDTPFVVLGSGKPLRQFIYSLDLAKLFIWQLREYDDVEPVILSVGEDEEVSIKQVADAIVAAIGFKGEYRFDPSRADGQFRKPASNQKLLSLLGNKFEFTPFEVALRETVQWFVEHYETDARVGRLNARKNGTNGIHAHGFKREGVEMDRPNKAL</sequence>
<dbReference type="Pfam" id="PF01370">
    <property type="entry name" value="Epimerase"/>
    <property type="match status" value="1"/>
</dbReference>
<comment type="similarity">
    <text evidence="2">Belongs to the NAD(P)-dependent epimerase/dehydratase family. Fucose synthase subfamily.</text>
</comment>
<dbReference type="AlphaFoldDB" id="A0AAD4M8D3"/>
<dbReference type="PANTHER" id="PTHR43238">
    <property type="entry name" value="GDP-L-FUCOSE SYNTHASE"/>
    <property type="match status" value="1"/>
</dbReference>
<keyword evidence="9" id="KW-1185">Reference proteome</keyword>
<dbReference type="PANTHER" id="PTHR43238:SF1">
    <property type="entry name" value="GDP-L-FUCOSE SYNTHASE"/>
    <property type="match status" value="1"/>
</dbReference>
<dbReference type="GO" id="GO:0016853">
    <property type="term" value="F:isomerase activity"/>
    <property type="evidence" value="ECO:0007669"/>
    <property type="project" value="UniProtKB-KW"/>
</dbReference>
<dbReference type="InterPro" id="IPR036291">
    <property type="entry name" value="NAD(P)-bd_dom_sf"/>
</dbReference>
<evidence type="ECO:0000256" key="6">
    <source>
        <dbReference type="ARBA" id="ARBA00023235"/>
    </source>
</evidence>
<evidence type="ECO:0000313" key="8">
    <source>
        <dbReference type="EMBL" id="KAI0305358.1"/>
    </source>
</evidence>
<dbReference type="SUPFAM" id="SSF51735">
    <property type="entry name" value="NAD(P)-binding Rossmann-fold domains"/>
    <property type="match status" value="1"/>
</dbReference>
<dbReference type="EMBL" id="WTXG01000006">
    <property type="protein sequence ID" value="KAI0305358.1"/>
    <property type="molecule type" value="Genomic_DNA"/>
</dbReference>
<protein>
    <recommendedName>
        <fullName evidence="3">GDP-L-fucose synthase</fullName>
        <ecNumber evidence="3">1.1.1.271</ecNumber>
    </recommendedName>
</protein>
<evidence type="ECO:0000256" key="3">
    <source>
        <dbReference type="ARBA" id="ARBA00012371"/>
    </source>
</evidence>
<comment type="pathway">
    <text evidence="1">Nucleotide-sugar biosynthesis; GDP-L-fucose biosynthesis via de novo pathway; GDP-L-fucose from GDP-alpha-D-mannose: step 2/2.</text>
</comment>
<dbReference type="Gene3D" id="3.90.25.10">
    <property type="entry name" value="UDP-galactose 4-epimerase, domain 1"/>
    <property type="match status" value="1"/>
</dbReference>
<evidence type="ECO:0000313" key="9">
    <source>
        <dbReference type="Proteomes" id="UP001203297"/>
    </source>
</evidence>
<dbReference type="InterPro" id="IPR001509">
    <property type="entry name" value="Epimerase_deHydtase"/>
</dbReference>
<evidence type="ECO:0000256" key="5">
    <source>
        <dbReference type="ARBA" id="ARBA00023002"/>
    </source>
</evidence>
<reference evidence="8" key="1">
    <citation type="journal article" date="2022" name="New Phytol.">
        <title>Evolutionary transition to the ectomycorrhizal habit in the genomes of a hyperdiverse lineage of mushroom-forming fungi.</title>
        <authorList>
            <person name="Looney B."/>
            <person name="Miyauchi S."/>
            <person name="Morin E."/>
            <person name="Drula E."/>
            <person name="Courty P.E."/>
            <person name="Kohler A."/>
            <person name="Kuo A."/>
            <person name="LaButti K."/>
            <person name="Pangilinan J."/>
            <person name="Lipzen A."/>
            <person name="Riley R."/>
            <person name="Andreopoulos W."/>
            <person name="He G."/>
            <person name="Johnson J."/>
            <person name="Nolan M."/>
            <person name="Tritt A."/>
            <person name="Barry K.W."/>
            <person name="Grigoriev I.V."/>
            <person name="Nagy L.G."/>
            <person name="Hibbett D."/>
            <person name="Henrissat B."/>
            <person name="Matheny P.B."/>
            <person name="Labbe J."/>
            <person name="Martin F.M."/>
        </authorList>
    </citation>
    <scope>NUCLEOTIDE SEQUENCE</scope>
    <source>
        <strain evidence="8">BPL690</strain>
    </source>
</reference>
<comment type="caution">
    <text evidence="8">The sequence shown here is derived from an EMBL/GenBank/DDBJ whole genome shotgun (WGS) entry which is preliminary data.</text>
</comment>
<feature type="domain" description="NAD-dependent epimerase/dehydratase" evidence="7">
    <location>
        <begin position="10"/>
        <end position="251"/>
    </location>
</feature>
<evidence type="ECO:0000256" key="1">
    <source>
        <dbReference type="ARBA" id="ARBA00004883"/>
    </source>
</evidence>
<dbReference type="EC" id="1.1.1.271" evidence="3"/>
<dbReference type="Proteomes" id="UP001203297">
    <property type="component" value="Unassembled WGS sequence"/>
</dbReference>
<keyword evidence="6" id="KW-0413">Isomerase</keyword>
<evidence type="ECO:0000256" key="4">
    <source>
        <dbReference type="ARBA" id="ARBA00022857"/>
    </source>
</evidence>
<dbReference type="GO" id="GO:0050577">
    <property type="term" value="F:GDP-L-fucose synthase activity"/>
    <property type="evidence" value="ECO:0007669"/>
    <property type="project" value="UniProtKB-EC"/>
</dbReference>
<organism evidence="8 9">
    <name type="scientific">Multifurca ochricompacta</name>
    <dbReference type="NCBI Taxonomy" id="376703"/>
    <lineage>
        <taxon>Eukaryota</taxon>
        <taxon>Fungi</taxon>
        <taxon>Dikarya</taxon>
        <taxon>Basidiomycota</taxon>
        <taxon>Agaricomycotina</taxon>
        <taxon>Agaricomycetes</taxon>
        <taxon>Russulales</taxon>
        <taxon>Russulaceae</taxon>
        <taxon>Multifurca</taxon>
    </lineage>
</organism>
<evidence type="ECO:0000259" key="7">
    <source>
        <dbReference type="Pfam" id="PF01370"/>
    </source>
</evidence>
<accession>A0AAD4M8D3</accession>
<dbReference type="CDD" id="cd05239">
    <property type="entry name" value="GDP_FS_SDR_e"/>
    <property type="match status" value="1"/>
</dbReference>
<dbReference type="Gene3D" id="3.40.50.720">
    <property type="entry name" value="NAD(P)-binding Rossmann-like Domain"/>
    <property type="match status" value="1"/>
</dbReference>
<dbReference type="HAMAP" id="MF_00956">
    <property type="entry name" value="GDP_fucose_synth"/>
    <property type="match status" value="1"/>
</dbReference>
<keyword evidence="5" id="KW-0560">Oxidoreductase</keyword>
<name>A0AAD4M8D3_9AGAM</name>
<proteinExistence type="inferred from homology"/>
<gene>
    <name evidence="8" type="ORF">B0F90DRAFT_1703833</name>
</gene>